<keyword evidence="2" id="KW-1185">Reference proteome</keyword>
<reference evidence="1" key="2">
    <citation type="journal article" date="2023" name="IMA Fungus">
        <title>Comparative genomic study of the Penicillium genus elucidates a diverse pangenome and 15 lateral gene transfer events.</title>
        <authorList>
            <person name="Petersen C."/>
            <person name="Sorensen T."/>
            <person name="Nielsen M.R."/>
            <person name="Sondergaard T.E."/>
            <person name="Sorensen J.L."/>
            <person name="Fitzpatrick D.A."/>
            <person name="Frisvad J.C."/>
            <person name="Nielsen K.L."/>
        </authorList>
    </citation>
    <scope>NUCLEOTIDE SEQUENCE</scope>
    <source>
        <strain evidence="1">IBT 29495</strain>
    </source>
</reference>
<dbReference type="InterPro" id="IPR013320">
    <property type="entry name" value="ConA-like_dom_sf"/>
</dbReference>
<dbReference type="InterPro" id="IPR009784">
    <property type="entry name" value="DUF1349"/>
</dbReference>
<dbReference type="Gene3D" id="2.60.120.200">
    <property type="match status" value="1"/>
</dbReference>
<accession>A0A9W9Y479</accession>
<dbReference type="PANTHER" id="PTHR35332:SF2">
    <property type="entry name" value="REGULATION OF ENOLASE PROTEIN 1"/>
    <property type="match status" value="1"/>
</dbReference>
<dbReference type="SUPFAM" id="SSF49899">
    <property type="entry name" value="Concanavalin A-like lectins/glucanases"/>
    <property type="match status" value="1"/>
</dbReference>
<reference evidence="1" key="1">
    <citation type="submission" date="2022-12" db="EMBL/GenBank/DDBJ databases">
        <authorList>
            <person name="Petersen C."/>
        </authorList>
    </citation>
    <scope>NUCLEOTIDE SEQUENCE</scope>
    <source>
        <strain evidence="1">IBT 29495</strain>
    </source>
</reference>
<comment type="caution">
    <text evidence="1">The sequence shown here is derived from an EMBL/GenBank/DDBJ whole genome shotgun (WGS) entry which is preliminary data.</text>
</comment>
<organism evidence="1 2">
    <name type="scientific">Penicillium fimorum</name>
    <dbReference type="NCBI Taxonomy" id="1882269"/>
    <lineage>
        <taxon>Eukaryota</taxon>
        <taxon>Fungi</taxon>
        <taxon>Dikarya</taxon>
        <taxon>Ascomycota</taxon>
        <taxon>Pezizomycotina</taxon>
        <taxon>Eurotiomycetes</taxon>
        <taxon>Eurotiomycetidae</taxon>
        <taxon>Eurotiales</taxon>
        <taxon>Aspergillaceae</taxon>
        <taxon>Penicillium</taxon>
    </lineage>
</organism>
<dbReference type="PANTHER" id="PTHR35332">
    <property type="entry name" value="REGULATION OF ENOLASE PROTEIN 1"/>
    <property type="match status" value="1"/>
</dbReference>
<sequence>MSTWQTLNATAIPPTPSEAASGFSIHAAPSTDIWECPPSTSCFNAPMFYQSMLLSEFKRARVTMTANLTDLYSQAGLVMVIYYSDGRRKWIKTGLEIIGGQQMIGTVGRDEWPDWSPGFVITKEKEGSEVTIELAREEPNLSVFEVECGDGGETRKVIREMMWGLAGDGTEKCSVGVYAAKPGNTGGDLVADFKGLFVEKIEP</sequence>
<evidence type="ECO:0000313" key="1">
    <source>
        <dbReference type="EMBL" id="KAJ5519846.1"/>
    </source>
</evidence>
<dbReference type="Proteomes" id="UP001149954">
    <property type="component" value="Unassembled WGS sequence"/>
</dbReference>
<protein>
    <submittedName>
        <fullName evidence="1">Uncharacterized protein</fullName>
    </submittedName>
</protein>
<gene>
    <name evidence="1" type="ORF">N7463_000299</name>
</gene>
<proteinExistence type="predicted"/>
<dbReference type="EMBL" id="JAPWDS010000001">
    <property type="protein sequence ID" value="KAJ5519846.1"/>
    <property type="molecule type" value="Genomic_DNA"/>
</dbReference>
<name>A0A9W9Y479_9EURO</name>
<dbReference type="OrthoDB" id="42525at2759"/>
<evidence type="ECO:0000313" key="2">
    <source>
        <dbReference type="Proteomes" id="UP001149954"/>
    </source>
</evidence>
<dbReference type="AlphaFoldDB" id="A0A9W9Y479"/>
<dbReference type="Pfam" id="PF07081">
    <property type="entry name" value="DUF1349"/>
    <property type="match status" value="1"/>
</dbReference>